<dbReference type="Gene3D" id="2.10.25.10">
    <property type="entry name" value="Laminin"/>
    <property type="match status" value="1"/>
</dbReference>
<evidence type="ECO:0000256" key="3">
    <source>
        <dbReference type="ARBA" id="ARBA00022801"/>
    </source>
</evidence>
<evidence type="ECO:0000256" key="8">
    <source>
        <dbReference type="ARBA" id="ARBA00023326"/>
    </source>
</evidence>
<dbReference type="EC" id="3.2.1.4" evidence="10"/>
<dbReference type="InterPro" id="IPR018097">
    <property type="entry name" value="EGF_Ca-bd_CS"/>
</dbReference>
<evidence type="ECO:0000313" key="13">
    <source>
        <dbReference type="RefSeq" id="XP_006822158.1"/>
    </source>
</evidence>
<dbReference type="Proteomes" id="UP000694865">
    <property type="component" value="Unplaced"/>
</dbReference>
<keyword evidence="8 9" id="KW-0624">Polysaccharide degradation</keyword>
<accession>A0ABM0MQ67</accession>
<keyword evidence="6 9" id="KW-0119">Carbohydrate metabolism</keyword>
<gene>
    <name evidence="13" type="primary">LOC100366933</name>
</gene>
<dbReference type="GeneID" id="100366933"/>
<evidence type="ECO:0000256" key="9">
    <source>
        <dbReference type="PROSITE-ProRule" id="PRU10060"/>
    </source>
</evidence>
<dbReference type="SUPFAM" id="SSF57196">
    <property type="entry name" value="EGF/Laminin"/>
    <property type="match status" value="1"/>
</dbReference>
<protein>
    <recommendedName>
        <fullName evidence="10">Endoglucanase</fullName>
        <ecNumber evidence="10">3.2.1.4</ecNumber>
    </recommendedName>
</protein>
<feature type="domain" description="EGF-like calcium-binding" evidence="11">
    <location>
        <begin position="14"/>
        <end position="54"/>
    </location>
</feature>
<dbReference type="PROSITE" id="PS00698">
    <property type="entry name" value="GH9_3"/>
    <property type="match status" value="1"/>
</dbReference>
<dbReference type="InterPro" id="IPR033126">
    <property type="entry name" value="Glyco_hydro_9_Asp/Glu_AS"/>
</dbReference>
<name>A0ABM0MQ67_SACKO</name>
<organism evidence="12 13">
    <name type="scientific">Saccoglossus kowalevskii</name>
    <name type="common">Acorn worm</name>
    <dbReference type="NCBI Taxonomy" id="10224"/>
    <lineage>
        <taxon>Eukaryota</taxon>
        <taxon>Metazoa</taxon>
        <taxon>Hemichordata</taxon>
        <taxon>Enteropneusta</taxon>
        <taxon>Harrimaniidae</taxon>
        <taxon>Saccoglossus</taxon>
    </lineage>
</organism>
<comment type="catalytic activity">
    <reaction evidence="1 10">
        <text>Endohydrolysis of (1-&gt;4)-beta-D-glucosidic linkages in cellulose, lichenin and cereal beta-D-glucans.</text>
        <dbReference type="EC" id="3.2.1.4"/>
    </reaction>
</comment>
<keyword evidence="12" id="KW-1185">Reference proteome</keyword>
<dbReference type="InterPro" id="IPR012341">
    <property type="entry name" value="6hp_glycosidase-like_sf"/>
</dbReference>
<evidence type="ECO:0000313" key="12">
    <source>
        <dbReference type="Proteomes" id="UP000694865"/>
    </source>
</evidence>
<evidence type="ECO:0000256" key="2">
    <source>
        <dbReference type="ARBA" id="ARBA00007072"/>
    </source>
</evidence>
<dbReference type="Gene3D" id="1.50.10.10">
    <property type="match status" value="1"/>
</dbReference>
<keyword evidence="5" id="KW-1015">Disulfide bond</keyword>
<evidence type="ECO:0000259" key="11">
    <source>
        <dbReference type="SMART" id="SM00179"/>
    </source>
</evidence>
<keyword evidence="7 9" id="KW-0326">Glycosidase</keyword>
<dbReference type="CDD" id="cd00054">
    <property type="entry name" value="EGF_CA"/>
    <property type="match status" value="1"/>
</dbReference>
<proteinExistence type="inferred from homology"/>
<dbReference type="Pfam" id="PF00759">
    <property type="entry name" value="Glyco_hydro_9"/>
    <property type="match status" value="1"/>
</dbReference>
<dbReference type="InterPro" id="IPR008928">
    <property type="entry name" value="6-hairpin_glycosidase_sf"/>
</dbReference>
<dbReference type="RefSeq" id="XP_006822158.1">
    <property type="nucleotide sequence ID" value="XM_006822095.1"/>
</dbReference>
<keyword evidence="3 9" id="KW-0378">Hydrolase</keyword>
<dbReference type="InterPro" id="IPR001881">
    <property type="entry name" value="EGF-like_Ca-bd_dom"/>
</dbReference>
<evidence type="ECO:0000256" key="4">
    <source>
        <dbReference type="ARBA" id="ARBA00023001"/>
    </source>
</evidence>
<evidence type="ECO:0000256" key="6">
    <source>
        <dbReference type="ARBA" id="ARBA00023277"/>
    </source>
</evidence>
<sequence length="497" mass="55144">MNKQYTKGLAVKADIDECITSNGGCEQNCTNTLGSFVCACQKGMVLQRDGLSCAYDYDEVLRLSLLFYEAQRSGMLPADNRVPWRGDSATDDATPNGEDLSGGYYDAGDHLKLGLPMAYSASVLAWGFIEFENAYEAAGQVDNMLACLKWFSDYFIKCHAQEHEFYAQVGLKQSDHDYWGRAEEMTMERPAFKVNETNPGTDVVCATAAAMAAISVVFKDRDPFYAATLVTHAEQLYEFGDNFRGYYSNSIVDAAELYKSISYMDDLCFAACWLYYATNKPTYLTQAIDILNSEPTGRPYSFGWGDVTAGYRLLVLKLTGDTRTYKGLIIDKFLTEWQPVIGDLPYSPNGMVFRHEWGSLRYSTSTAFIALSLAEAGPKRTLYRKWAKGQVDIAMGSTGRSFVVGFGSNPPTQPHHRGSSCPDLPASCDWPEYRSTDPNPKTLYGALVGGPGENDEYSDKRDNYYQNEVTLDFNAGFQSAVAGLRHLQLIGEYPGAD</sequence>
<evidence type="ECO:0000256" key="10">
    <source>
        <dbReference type="RuleBase" id="RU361166"/>
    </source>
</evidence>
<comment type="similarity">
    <text evidence="2 9 10">Belongs to the glycosyl hydrolase 9 (cellulase E) family.</text>
</comment>
<dbReference type="InterPro" id="IPR001701">
    <property type="entry name" value="Glyco_hydro_9"/>
</dbReference>
<evidence type="ECO:0000256" key="7">
    <source>
        <dbReference type="ARBA" id="ARBA00023295"/>
    </source>
</evidence>
<feature type="active site" evidence="9">
    <location>
        <position position="459"/>
    </location>
</feature>
<keyword evidence="4 10" id="KW-0136">Cellulose degradation</keyword>
<dbReference type="SMART" id="SM00179">
    <property type="entry name" value="EGF_CA"/>
    <property type="match status" value="1"/>
</dbReference>
<reference evidence="13" key="1">
    <citation type="submission" date="2025-08" db="UniProtKB">
        <authorList>
            <consortium name="RefSeq"/>
        </authorList>
    </citation>
    <scope>IDENTIFICATION</scope>
    <source>
        <tissue evidence="13">Testes</tissue>
    </source>
</reference>
<dbReference type="SUPFAM" id="SSF48208">
    <property type="entry name" value="Six-hairpin glycosidases"/>
    <property type="match status" value="1"/>
</dbReference>
<evidence type="ECO:0000256" key="1">
    <source>
        <dbReference type="ARBA" id="ARBA00000966"/>
    </source>
</evidence>
<dbReference type="Pfam" id="PF14670">
    <property type="entry name" value="FXa_inhibition"/>
    <property type="match status" value="1"/>
</dbReference>
<feature type="active site" evidence="9">
    <location>
        <position position="468"/>
    </location>
</feature>
<dbReference type="PROSITE" id="PS01187">
    <property type="entry name" value="EGF_CA"/>
    <property type="match status" value="1"/>
</dbReference>
<dbReference type="PANTHER" id="PTHR22298">
    <property type="entry name" value="ENDO-1,4-BETA-GLUCANASE"/>
    <property type="match status" value="1"/>
</dbReference>
<evidence type="ECO:0000256" key="5">
    <source>
        <dbReference type="ARBA" id="ARBA00023157"/>
    </source>
</evidence>